<keyword evidence="1" id="KW-0503">Monooxygenase</keyword>
<reference evidence="1" key="1">
    <citation type="submission" date="2021-06" db="EMBL/GenBank/DDBJ databases">
        <authorList>
            <person name="Ellington A.J."/>
            <person name="Bryan N.C."/>
            <person name="Christner B.C."/>
            <person name="Reisch C.R."/>
        </authorList>
    </citation>
    <scope>NUCLEOTIDE SEQUENCE</scope>
    <source>
        <strain evidence="1">L6-1</strain>
    </source>
</reference>
<accession>A0ACD1E468</accession>
<evidence type="ECO:0000313" key="1">
    <source>
        <dbReference type="EMBL" id="QWS33718.1"/>
    </source>
</evidence>
<keyword evidence="1" id="KW-0560">Oxidoreductase</keyword>
<gene>
    <name evidence="1" type="ORF">KM842_00375</name>
</gene>
<dbReference type="EMBL" id="CP076544">
    <property type="protein sequence ID" value="QWS33718.1"/>
    <property type="molecule type" value="Genomic_DNA"/>
</dbReference>
<evidence type="ECO:0000313" key="2">
    <source>
        <dbReference type="Proteomes" id="UP000681794"/>
    </source>
</evidence>
<organism evidence="1 2">
    <name type="scientific">Curtobacterium aetherium</name>
    <dbReference type="NCBI Taxonomy" id="2841594"/>
    <lineage>
        <taxon>Bacteria</taxon>
        <taxon>Bacillati</taxon>
        <taxon>Actinomycetota</taxon>
        <taxon>Actinomycetes</taxon>
        <taxon>Micrococcales</taxon>
        <taxon>Microbacteriaceae</taxon>
        <taxon>Curtobacterium</taxon>
    </lineage>
</organism>
<proteinExistence type="predicted"/>
<name>A0ACD1E468_9MICO</name>
<sequence length="101" mass="10835">MTQTVFLEVQLRSDVSDETVASAVRETLAQTAARPGNESLEVLVDDADPTRMVVLERWATAEDHDAYVAWRATPEGAAEALGAVLAAPPVTRTFGRTIPLA</sequence>
<keyword evidence="2" id="KW-1185">Reference proteome</keyword>
<dbReference type="Proteomes" id="UP000681794">
    <property type="component" value="Chromosome"/>
</dbReference>
<protein>
    <submittedName>
        <fullName evidence="1">Antibiotic biosynthesis monooxygenase</fullName>
    </submittedName>
</protein>